<dbReference type="GO" id="GO:0030682">
    <property type="term" value="P:symbiont-mediated perturbation of host defenses"/>
    <property type="evidence" value="ECO:0007669"/>
    <property type="project" value="InterPro"/>
</dbReference>
<dbReference type="GO" id="GO:0043176">
    <property type="term" value="F:amine binding"/>
    <property type="evidence" value="ECO:0007669"/>
    <property type="project" value="InterPro"/>
</dbReference>
<dbReference type="AlphaFoldDB" id="B2D2A7"/>
<name>B2D2A7_ORNCO</name>
<dbReference type="Gene3D" id="2.40.128.20">
    <property type="match status" value="1"/>
</dbReference>
<feature type="signal peptide" evidence="1">
    <location>
        <begin position="1"/>
        <end position="18"/>
    </location>
</feature>
<keyword evidence="1" id="KW-0732">Signal</keyword>
<sequence length="206" mass="23245">MTRALVFVACACISTALAAGGYLEDKDHLAKHQNAWRAIKSMREMYLYQRSYEKAVIFEKDSYCIRAYILANDSETHTATETFRFVVNKKDHIEEGVVEYFKVLNTTDPKSRRVLYFTGGKGDPAKPIELPVAFTNYKSCLILRVPKAEEGGAQNACQMWVDKAHIVKPSACCQFIYDLLCGPTTHVIYDKTQCAREDAVDPLVEA</sequence>
<dbReference type="Pfam" id="PF02098">
    <property type="entry name" value="His_binding"/>
    <property type="match status" value="1"/>
</dbReference>
<dbReference type="InterPro" id="IPR002970">
    <property type="entry name" value="Tick_his-bd"/>
</dbReference>
<dbReference type="SUPFAM" id="SSF50814">
    <property type="entry name" value="Lipocalins"/>
    <property type="match status" value="1"/>
</dbReference>
<protein>
    <submittedName>
        <fullName evidence="2">Salivary lipocalin</fullName>
    </submittedName>
</protein>
<proteinExistence type="evidence at transcript level"/>
<feature type="chain" id="PRO_5002776939" evidence="1">
    <location>
        <begin position="19"/>
        <end position="206"/>
    </location>
</feature>
<dbReference type="InterPro" id="IPR012674">
    <property type="entry name" value="Calycin"/>
</dbReference>
<accession>B2D2A7</accession>
<organism evidence="2">
    <name type="scientific">Ornithodoros coriaceus</name>
    <name type="common">Soft tick</name>
    <name type="synonym">Argasid tick</name>
    <dbReference type="NCBI Taxonomy" id="92741"/>
    <lineage>
        <taxon>Eukaryota</taxon>
        <taxon>Metazoa</taxon>
        <taxon>Ecdysozoa</taxon>
        <taxon>Arthropoda</taxon>
        <taxon>Chelicerata</taxon>
        <taxon>Arachnida</taxon>
        <taxon>Acari</taxon>
        <taxon>Parasitiformes</taxon>
        <taxon>Ixodida</taxon>
        <taxon>Ixodoidea</taxon>
        <taxon>Argasidae</taxon>
        <taxon>Ornithodorinae</taxon>
        <taxon>Ornithodoros</taxon>
    </lineage>
</organism>
<reference evidence="2" key="1">
    <citation type="journal article" date="2008" name="J. Proteomics">
        <title>An insight into the salivary transcriptome and proteome of the soft tick and vector of epizootic bovine abortion, Ornithodoros coriaceus.</title>
        <authorList>
            <person name="Francischetti I.M."/>
            <person name="Meng Z."/>
            <person name="Mans B.J."/>
            <person name="Gudderra N."/>
            <person name="Hall M."/>
            <person name="Veenstra T.D."/>
            <person name="Pham V.M."/>
            <person name="Kotsyfakis M."/>
            <person name="Ribeiro J.M."/>
        </authorList>
    </citation>
    <scope>NUCLEOTIDE SEQUENCE</scope>
    <source>
        <tissue evidence="2">Salivary glands</tissue>
    </source>
</reference>
<evidence type="ECO:0000313" key="2">
    <source>
        <dbReference type="EMBL" id="ACB70348.1"/>
    </source>
</evidence>
<evidence type="ECO:0000256" key="1">
    <source>
        <dbReference type="SAM" id="SignalP"/>
    </source>
</evidence>
<dbReference type="EMBL" id="EU574841">
    <property type="protein sequence ID" value="ACB70348.1"/>
    <property type="molecule type" value="mRNA"/>
</dbReference>
<reference evidence="2" key="2">
    <citation type="submission" date="2008-03" db="EMBL/GenBank/DDBJ databases">
        <authorList>
            <person name="Francishetti I.M.B."/>
            <person name="Pham V."/>
            <person name="Kotsyfakis M."/>
            <person name="Ribeiro J.M.C."/>
        </authorList>
    </citation>
    <scope>NUCLEOTIDE SEQUENCE</scope>
    <source>
        <tissue evidence="2">Salivary glands</tissue>
    </source>
</reference>